<reference evidence="1 2" key="1">
    <citation type="submission" date="2014-04" db="EMBL/GenBank/DDBJ databases">
        <authorList>
            <consortium name="DOE Joint Genome Institute"/>
            <person name="Kuo A."/>
            <person name="Gay G."/>
            <person name="Dore J."/>
            <person name="Kohler A."/>
            <person name="Nagy L.G."/>
            <person name="Floudas D."/>
            <person name="Copeland A."/>
            <person name="Barry K.W."/>
            <person name="Cichocki N."/>
            <person name="Veneault-Fourrey C."/>
            <person name="LaButti K."/>
            <person name="Lindquist E.A."/>
            <person name="Lipzen A."/>
            <person name="Lundell T."/>
            <person name="Morin E."/>
            <person name="Murat C."/>
            <person name="Sun H."/>
            <person name="Tunlid A."/>
            <person name="Henrissat B."/>
            <person name="Grigoriev I.V."/>
            <person name="Hibbett D.S."/>
            <person name="Martin F."/>
            <person name="Nordberg H.P."/>
            <person name="Cantor M.N."/>
            <person name="Hua S.X."/>
        </authorList>
    </citation>
    <scope>NUCLEOTIDE SEQUENCE [LARGE SCALE GENOMIC DNA]</scope>
    <source>
        <strain evidence="2">h7</strain>
    </source>
</reference>
<evidence type="ECO:0000313" key="2">
    <source>
        <dbReference type="Proteomes" id="UP000053424"/>
    </source>
</evidence>
<dbReference type="HOGENOM" id="CLU_2333844_0_0_1"/>
<organism evidence="1 2">
    <name type="scientific">Hebeloma cylindrosporum</name>
    <dbReference type="NCBI Taxonomy" id="76867"/>
    <lineage>
        <taxon>Eukaryota</taxon>
        <taxon>Fungi</taxon>
        <taxon>Dikarya</taxon>
        <taxon>Basidiomycota</taxon>
        <taxon>Agaricomycotina</taxon>
        <taxon>Agaricomycetes</taxon>
        <taxon>Agaricomycetidae</taxon>
        <taxon>Agaricales</taxon>
        <taxon>Agaricineae</taxon>
        <taxon>Hymenogastraceae</taxon>
        <taxon>Hebeloma</taxon>
    </lineage>
</organism>
<dbReference type="AlphaFoldDB" id="A0A0C3BNA5"/>
<protein>
    <submittedName>
        <fullName evidence="1">Uncharacterized protein</fullName>
    </submittedName>
</protein>
<evidence type="ECO:0000313" key="1">
    <source>
        <dbReference type="EMBL" id="KIM38105.1"/>
    </source>
</evidence>
<keyword evidence="2" id="KW-1185">Reference proteome</keyword>
<accession>A0A0C3BNA5</accession>
<name>A0A0C3BNA5_HEBCY</name>
<proteinExistence type="predicted"/>
<dbReference type="EMBL" id="KN831793">
    <property type="protein sequence ID" value="KIM38105.1"/>
    <property type="molecule type" value="Genomic_DNA"/>
</dbReference>
<sequence>MLLGFKTIFRVPENARWDSGHPQAFLTRHFDFGETFRAHGRHVVRRFILGKSYVAPRQFEFRETLTPFSHPEYFERVHDIGIHIFQRHISTSRHRYPP</sequence>
<gene>
    <name evidence="1" type="ORF">M413DRAFT_30501</name>
</gene>
<reference evidence="2" key="2">
    <citation type="submission" date="2015-01" db="EMBL/GenBank/DDBJ databases">
        <title>Evolutionary Origins and Diversification of the Mycorrhizal Mutualists.</title>
        <authorList>
            <consortium name="DOE Joint Genome Institute"/>
            <consortium name="Mycorrhizal Genomics Consortium"/>
            <person name="Kohler A."/>
            <person name="Kuo A."/>
            <person name="Nagy L.G."/>
            <person name="Floudas D."/>
            <person name="Copeland A."/>
            <person name="Barry K.W."/>
            <person name="Cichocki N."/>
            <person name="Veneault-Fourrey C."/>
            <person name="LaButti K."/>
            <person name="Lindquist E.A."/>
            <person name="Lipzen A."/>
            <person name="Lundell T."/>
            <person name="Morin E."/>
            <person name="Murat C."/>
            <person name="Riley R."/>
            <person name="Ohm R."/>
            <person name="Sun H."/>
            <person name="Tunlid A."/>
            <person name="Henrissat B."/>
            <person name="Grigoriev I.V."/>
            <person name="Hibbett D.S."/>
            <person name="Martin F."/>
        </authorList>
    </citation>
    <scope>NUCLEOTIDE SEQUENCE [LARGE SCALE GENOMIC DNA]</scope>
    <source>
        <strain evidence="2">h7</strain>
    </source>
</reference>
<dbReference type="Proteomes" id="UP000053424">
    <property type="component" value="Unassembled WGS sequence"/>
</dbReference>